<keyword evidence="3" id="KW-1185">Reference proteome</keyword>
<keyword evidence="1" id="KW-0812">Transmembrane</keyword>
<dbReference type="STRING" id="935223.SAMN04488131_1042"/>
<evidence type="ECO:0000313" key="3">
    <source>
        <dbReference type="Proteomes" id="UP000198596"/>
    </source>
</evidence>
<name>A0A1I2D9X1_9FLAO</name>
<proteinExistence type="predicted"/>
<feature type="transmembrane region" description="Helical" evidence="1">
    <location>
        <begin position="12"/>
        <end position="29"/>
    </location>
</feature>
<reference evidence="3" key="1">
    <citation type="submission" date="2016-10" db="EMBL/GenBank/DDBJ databases">
        <authorList>
            <person name="Varghese N."/>
            <person name="Submissions S."/>
        </authorList>
    </citation>
    <scope>NUCLEOTIDE SEQUENCE [LARGE SCALE GENOMIC DNA]</scope>
    <source>
        <strain evidence="3">CGMCC 1.9227</strain>
    </source>
</reference>
<dbReference type="Proteomes" id="UP000198596">
    <property type="component" value="Unassembled WGS sequence"/>
</dbReference>
<organism evidence="2 3">
    <name type="scientific">Flavobacterium xueshanense</name>
    <dbReference type="NCBI Taxonomy" id="935223"/>
    <lineage>
        <taxon>Bacteria</taxon>
        <taxon>Pseudomonadati</taxon>
        <taxon>Bacteroidota</taxon>
        <taxon>Flavobacteriia</taxon>
        <taxon>Flavobacteriales</taxon>
        <taxon>Flavobacteriaceae</taxon>
        <taxon>Flavobacterium</taxon>
    </lineage>
</organism>
<keyword evidence="1" id="KW-1133">Transmembrane helix</keyword>
<dbReference type="AlphaFoldDB" id="A0A1I2D9X1"/>
<sequence length="63" mass="7251">MKQILDFFLNNYEWIFSGIGVFIISIFFIRKSTGQKQKVGDNSLGIQAGRDVKIKGFKHKKDV</sequence>
<dbReference type="EMBL" id="FONQ01000004">
    <property type="protein sequence ID" value="SFE77326.1"/>
    <property type="molecule type" value="Genomic_DNA"/>
</dbReference>
<evidence type="ECO:0000256" key="1">
    <source>
        <dbReference type="SAM" id="Phobius"/>
    </source>
</evidence>
<dbReference type="RefSeq" id="WP_091203743.1">
    <property type="nucleotide sequence ID" value="NZ_FONQ01000004.1"/>
</dbReference>
<protein>
    <submittedName>
        <fullName evidence="2">Uncharacterized protein</fullName>
    </submittedName>
</protein>
<keyword evidence="1" id="KW-0472">Membrane</keyword>
<evidence type="ECO:0000313" key="2">
    <source>
        <dbReference type="EMBL" id="SFE77326.1"/>
    </source>
</evidence>
<gene>
    <name evidence="2" type="ORF">SAMN04488131_1042</name>
</gene>
<accession>A0A1I2D9X1</accession>